<protein>
    <submittedName>
        <fullName evidence="2">Uncharacterized protein</fullName>
    </submittedName>
</protein>
<proteinExistence type="predicted"/>
<accession>A0ABT7AN68</accession>
<gene>
    <name evidence="2" type="ORF">PMG71_02780</name>
</gene>
<dbReference type="Proteomes" id="UP001235303">
    <property type="component" value="Unassembled WGS sequence"/>
</dbReference>
<evidence type="ECO:0000313" key="2">
    <source>
        <dbReference type="EMBL" id="MDJ1168346.1"/>
    </source>
</evidence>
<sequence>MSPTQSKPRAKNTQETLKTWSRLSVHDFFSQINWEHDPEPIQKVKQASLEGRSEKLSLTLSVSQFFTCIDWEGHGAIAPSAPLPLEESESRSTQVQDEVTLEDFSSLF</sequence>
<evidence type="ECO:0000313" key="3">
    <source>
        <dbReference type="Proteomes" id="UP001235303"/>
    </source>
</evidence>
<keyword evidence="3" id="KW-1185">Reference proteome</keyword>
<reference evidence="2 3" key="1">
    <citation type="submission" date="2023-01" db="EMBL/GenBank/DDBJ databases">
        <title>Novel diversity within Roseofilum (Cyanobacteria; Desertifilaceae) from marine benthic mats with descriptions of four novel species.</title>
        <authorList>
            <person name="Wang Y."/>
            <person name="Berthold D.E."/>
            <person name="Hu J."/>
            <person name="Lefler F.W."/>
            <person name="Laughinghouse H.D. IV."/>
        </authorList>
    </citation>
    <scope>NUCLEOTIDE SEQUENCE [LARGE SCALE GENOMIC DNA]</scope>
    <source>
        <strain evidence="2 3">BLCC-M154</strain>
    </source>
</reference>
<evidence type="ECO:0000256" key="1">
    <source>
        <dbReference type="SAM" id="MobiDB-lite"/>
    </source>
</evidence>
<dbReference type="RefSeq" id="WP_283752110.1">
    <property type="nucleotide sequence ID" value="NZ_JAQOSP010000015.1"/>
</dbReference>
<comment type="caution">
    <text evidence="2">The sequence shown here is derived from an EMBL/GenBank/DDBJ whole genome shotgun (WGS) entry which is preliminary data.</text>
</comment>
<dbReference type="EMBL" id="JAQOSP010000015">
    <property type="protein sequence ID" value="MDJ1168346.1"/>
    <property type="molecule type" value="Genomic_DNA"/>
</dbReference>
<organism evidence="2 3">
    <name type="scientific">Roseofilum acuticapitatum BLCC-M154</name>
    <dbReference type="NCBI Taxonomy" id="3022444"/>
    <lineage>
        <taxon>Bacteria</taxon>
        <taxon>Bacillati</taxon>
        <taxon>Cyanobacteriota</taxon>
        <taxon>Cyanophyceae</taxon>
        <taxon>Desertifilales</taxon>
        <taxon>Desertifilaceae</taxon>
        <taxon>Roseofilum</taxon>
        <taxon>Roseofilum acuticapitatum</taxon>
    </lineage>
</organism>
<name>A0ABT7AN68_9CYAN</name>
<feature type="region of interest" description="Disordered" evidence="1">
    <location>
        <begin position="80"/>
        <end position="108"/>
    </location>
</feature>